<evidence type="ECO:0000259" key="15">
    <source>
        <dbReference type="PROSITE" id="PS50157"/>
    </source>
</evidence>
<comment type="subcellular location">
    <subcellularLocation>
        <location evidence="1">Nucleus</location>
    </subcellularLocation>
</comment>
<evidence type="ECO:0000256" key="4">
    <source>
        <dbReference type="ARBA" id="ARBA00022771"/>
    </source>
</evidence>
<dbReference type="FunFam" id="3.30.160.60:FF:000446">
    <property type="entry name" value="Zinc finger protein"/>
    <property type="match status" value="1"/>
</dbReference>
<keyword evidence="7" id="KW-0805">Transcription regulation</keyword>
<keyword evidence="5" id="KW-0862">Zinc</keyword>
<keyword evidence="9" id="KW-0539">Nucleus</keyword>
<dbReference type="InterPro" id="IPR056436">
    <property type="entry name" value="Znf-C2H2_ZIC1-5/GLI1-3-like"/>
</dbReference>
<keyword evidence="6" id="KW-0007">Acetylation</keyword>
<feature type="compositionally biased region" description="Basic and acidic residues" evidence="14">
    <location>
        <begin position="134"/>
        <end position="149"/>
    </location>
</feature>
<evidence type="ECO:0000256" key="14">
    <source>
        <dbReference type="SAM" id="MobiDB-lite"/>
    </source>
</evidence>
<evidence type="ECO:0000256" key="5">
    <source>
        <dbReference type="ARBA" id="ARBA00022833"/>
    </source>
</evidence>
<evidence type="ECO:0000256" key="6">
    <source>
        <dbReference type="ARBA" id="ARBA00022990"/>
    </source>
</evidence>
<keyword evidence="8" id="KW-0804">Transcription</keyword>
<evidence type="ECO:0000256" key="8">
    <source>
        <dbReference type="ARBA" id="ARBA00023163"/>
    </source>
</evidence>
<dbReference type="PANTHER" id="PTHR16515:SF66">
    <property type="entry name" value="C2H2-TYPE DOMAIN-CONTAINING PROTEIN"/>
    <property type="match status" value="1"/>
</dbReference>
<dbReference type="AlphaFoldDB" id="A0A212DCC3"/>
<comment type="function">
    <text evidence="10">May be a transcriptional repressor of NRL function in photoreceptors. Does not repress CRX-mediated transactivation.</text>
</comment>
<feature type="domain" description="C2H2-type" evidence="15">
    <location>
        <begin position="205"/>
        <end position="232"/>
    </location>
</feature>
<evidence type="ECO:0000256" key="1">
    <source>
        <dbReference type="ARBA" id="ARBA00004123"/>
    </source>
</evidence>
<dbReference type="GO" id="GO:0005634">
    <property type="term" value="C:nucleus"/>
    <property type="evidence" value="ECO:0007669"/>
    <property type="project" value="UniProtKB-SubCell"/>
</dbReference>
<dbReference type="PANTHER" id="PTHR16515">
    <property type="entry name" value="PR DOMAIN ZINC FINGER PROTEIN"/>
    <property type="match status" value="1"/>
</dbReference>
<name>A0A212DCC3_CEREH</name>
<evidence type="ECO:0000256" key="11">
    <source>
        <dbReference type="ARBA" id="ARBA00062739"/>
    </source>
</evidence>
<dbReference type="PROSITE" id="PS50157">
    <property type="entry name" value="ZINC_FINGER_C2H2_2"/>
    <property type="match status" value="4"/>
</dbReference>
<dbReference type="SUPFAM" id="SSF57667">
    <property type="entry name" value="beta-beta-alpha zinc fingers"/>
    <property type="match status" value="2"/>
</dbReference>
<dbReference type="PROSITE" id="PS00028">
    <property type="entry name" value="ZINC_FINGER_C2H2_1"/>
    <property type="match status" value="3"/>
</dbReference>
<dbReference type="FunFam" id="3.30.160.60:FF:000621">
    <property type="entry name" value="FLT3-interacting zinc finger 1"/>
    <property type="match status" value="1"/>
</dbReference>
<proteinExistence type="predicted"/>
<keyword evidence="17" id="KW-1185">Reference proteome</keyword>
<dbReference type="Pfam" id="PF00096">
    <property type="entry name" value="zf-C2H2"/>
    <property type="match status" value="2"/>
</dbReference>
<evidence type="ECO:0000256" key="9">
    <source>
        <dbReference type="ARBA" id="ARBA00023242"/>
    </source>
</evidence>
<reference evidence="16 17" key="1">
    <citation type="journal article" date="2018" name="Mol. Genet. Genomics">
        <title>The red deer Cervus elaphus genome CerEla1.0: sequencing, annotating, genes, and chromosomes.</title>
        <authorList>
            <person name="Bana N.A."/>
            <person name="Nyiri A."/>
            <person name="Nagy J."/>
            <person name="Frank K."/>
            <person name="Nagy T."/>
            <person name="Steger V."/>
            <person name="Schiller M."/>
            <person name="Lakatos P."/>
            <person name="Sugar L."/>
            <person name="Horn P."/>
            <person name="Barta E."/>
            <person name="Orosz L."/>
        </authorList>
    </citation>
    <scope>NUCLEOTIDE SEQUENCE [LARGE SCALE GENOMIC DNA]</scope>
    <source>
        <strain evidence="16">Hungarian</strain>
    </source>
</reference>
<evidence type="ECO:0000256" key="12">
    <source>
        <dbReference type="ARBA" id="ARBA00072031"/>
    </source>
</evidence>
<keyword evidence="3" id="KW-0677">Repeat</keyword>
<dbReference type="EMBL" id="MKHE01000004">
    <property type="protein sequence ID" value="OWK15881.1"/>
    <property type="molecule type" value="Genomic_DNA"/>
</dbReference>
<feature type="region of interest" description="Disordered" evidence="14">
    <location>
        <begin position="103"/>
        <end position="183"/>
    </location>
</feature>
<feature type="domain" description="C2H2-type" evidence="15">
    <location>
        <begin position="233"/>
        <end position="260"/>
    </location>
</feature>
<dbReference type="InterPro" id="IPR036236">
    <property type="entry name" value="Znf_C2H2_sf"/>
</dbReference>
<evidence type="ECO:0000256" key="13">
    <source>
        <dbReference type="PROSITE-ProRule" id="PRU00042"/>
    </source>
</evidence>
<accession>A0A212DCC3</accession>
<evidence type="ECO:0000256" key="3">
    <source>
        <dbReference type="ARBA" id="ARBA00022737"/>
    </source>
</evidence>
<sequence>MGVGQRRKDTGREKGASPGTLFLLVVVGPCRGRDTVLVPRRFRLWVRRTHRCPHGLGVLAFGVAPERVGLHEAQPAHRALVGALAGVDAVVVGQLTRLSEAAGAERAAEGPQARMDVAVPPQGGSCSDLAGRPRLREREALSVRLEEVAPPRLRPRRPRGTGGDKARGLSSSSGKGEGHGECGKSFRYRSDLRRHFARHTALKPHACPRCGKGFKHSFNLANHLRSHTGERPYRCSACPKGFRDSTGLLHHQVVHTGEKPYCCLVCELRFSSRSSLGRHLKRQH</sequence>
<feature type="domain" description="C2H2-type" evidence="15">
    <location>
        <begin position="181"/>
        <end position="204"/>
    </location>
</feature>
<evidence type="ECO:0000256" key="10">
    <source>
        <dbReference type="ARBA" id="ARBA00056750"/>
    </source>
</evidence>
<keyword evidence="4 13" id="KW-0863">Zinc-finger</keyword>
<dbReference type="Gene3D" id="3.30.160.60">
    <property type="entry name" value="Classic Zinc Finger"/>
    <property type="match status" value="4"/>
</dbReference>
<protein>
    <recommendedName>
        <fullName evidence="12">Flt3-interacting zinc finger protein 1</fullName>
    </recommendedName>
</protein>
<evidence type="ECO:0000313" key="16">
    <source>
        <dbReference type="EMBL" id="OWK15881.1"/>
    </source>
</evidence>
<dbReference type="SMART" id="SM00355">
    <property type="entry name" value="ZnF_C2H2"/>
    <property type="match status" value="4"/>
</dbReference>
<dbReference type="Pfam" id="PF23561">
    <property type="entry name" value="zf-C2H2_15"/>
    <property type="match status" value="1"/>
</dbReference>
<dbReference type="OrthoDB" id="3437960at2759"/>
<dbReference type="InterPro" id="IPR013087">
    <property type="entry name" value="Znf_C2H2_type"/>
</dbReference>
<comment type="caution">
    <text evidence="16">The sequence shown here is derived from an EMBL/GenBank/DDBJ whole genome shotgun (WGS) entry which is preliminary data.</text>
</comment>
<dbReference type="Proteomes" id="UP000242450">
    <property type="component" value="Chromosome 4"/>
</dbReference>
<comment type="subunit">
    <text evidence="11">Interacts with FLT3 cytoplasmic catalytic domain, following receptor stimulation, in a kinase-independent manner. Does not interact with other structurally related receptor tyrosine kinases, including KIT, CSF1R and PDGFR. Interacts with NRL.</text>
</comment>
<dbReference type="FunFam" id="3.30.160.60:FF:000286">
    <property type="entry name" value="Zinc finger protein 770"/>
    <property type="match status" value="1"/>
</dbReference>
<evidence type="ECO:0000313" key="17">
    <source>
        <dbReference type="Proteomes" id="UP000242450"/>
    </source>
</evidence>
<evidence type="ECO:0000256" key="7">
    <source>
        <dbReference type="ARBA" id="ARBA00023015"/>
    </source>
</evidence>
<dbReference type="GO" id="GO:0008270">
    <property type="term" value="F:zinc ion binding"/>
    <property type="evidence" value="ECO:0007669"/>
    <property type="project" value="UniProtKB-KW"/>
</dbReference>
<feature type="non-terminal residue" evidence="16">
    <location>
        <position position="284"/>
    </location>
</feature>
<evidence type="ECO:0000256" key="2">
    <source>
        <dbReference type="ARBA" id="ARBA00022723"/>
    </source>
</evidence>
<organism evidence="16 17">
    <name type="scientific">Cervus elaphus hippelaphus</name>
    <name type="common">European red deer</name>
    <dbReference type="NCBI Taxonomy" id="46360"/>
    <lineage>
        <taxon>Eukaryota</taxon>
        <taxon>Metazoa</taxon>
        <taxon>Chordata</taxon>
        <taxon>Craniata</taxon>
        <taxon>Vertebrata</taxon>
        <taxon>Euteleostomi</taxon>
        <taxon>Mammalia</taxon>
        <taxon>Eutheria</taxon>
        <taxon>Laurasiatheria</taxon>
        <taxon>Artiodactyla</taxon>
        <taxon>Ruminantia</taxon>
        <taxon>Pecora</taxon>
        <taxon>Cervidae</taxon>
        <taxon>Cervinae</taxon>
        <taxon>Cervus</taxon>
    </lineage>
</organism>
<dbReference type="GO" id="GO:0010468">
    <property type="term" value="P:regulation of gene expression"/>
    <property type="evidence" value="ECO:0007669"/>
    <property type="project" value="TreeGrafter"/>
</dbReference>
<feature type="domain" description="C2H2-type" evidence="15">
    <location>
        <begin position="261"/>
        <end position="284"/>
    </location>
</feature>
<keyword evidence="2" id="KW-0479">Metal-binding</keyword>
<dbReference type="InterPro" id="IPR050331">
    <property type="entry name" value="Zinc_finger"/>
</dbReference>
<gene>
    <name evidence="16" type="ORF">Celaphus_00004864</name>
</gene>